<accession>A0AAT9GLK7</accession>
<reference evidence="1" key="1">
    <citation type="submission" date="2024-02" db="EMBL/GenBank/DDBJ databases">
        <title>Sediminibacterium planktonica sp. nov. and Sediminibacterium longus sp. nov., isolated from surface lake and river water.</title>
        <authorList>
            <person name="Watanabe K."/>
            <person name="Takemine S."/>
            <person name="Ishii Y."/>
            <person name="Ogata Y."/>
            <person name="Shindo C."/>
            <person name="Suda W."/>
        </authorList>
    </citation>
    <scope>NUCLEOTIDE SEQUENCE</scope>
    <source>
        <strain evidence="1">KACHI17</strain>
    </source>
</reference>
<sequence length="81" mass="9003">MSEDLIFAGIPSNMSSQVSQLPPTRELLGEEGCALHELSSKRHDIAIEMIELNCMIFLTKFNSAKAYNKCNEVKGVYHSVS</sequence>
<dbReference type="AlphaFoldDB" id="A0AAT9GLK7"/>
<dbReference type="EMBL" id="AP029612">
    <property type="protein sequence ID" value="BFG71486.1"/>
    <property type="molecule type" value="Genomic_DNA"/>
</dbReference>
<protein>
    <submittedName>
        <fullName evidence="1">Uncharacterized protein</fullName>
    </submittedName>
</protein>
<gene>
    <name evidence="1" type="ORF">KACHI17_23670</name>
</gene>
<name>A0AAT9GLK7_9BACT</name>
<proteinExistence type="predicted"/>
<organism evidence="1">
    <name type="scientific">Sediminibacterium sp. KACHI17</name>
    <dbReference type="NCBI Taxonomy" id="1751071"/>
    <lineage>
        <taxon>Bacteria</taxon>
        <taxon>Pseudomonadati</taxon>
        <taxon>Bacteroidota</taxon>
        <taxon>Chitinophagia</taxon>
        <taxon>Chitinophagales</taxon>
        <taxon>Chitinophagaceae</taxon>
        <taxon>Sediminibacterium</taxon>
    </lineage>
</organism>
<evidence type="ECO:0000313" key="1">
    <source>
        <dbReference type="EMBL" id="BFG71486.1"/>
    </source>
</evidence>